<evidence type="ECO:0000313" key="2">
    <source>
        <dbReference type="EMBL" id="HHV69687.1"/>
    </source>
</evidence>
<dbReference type="GO" id="GO:0003677">
    <property type="term" value="F:DNA binding"/>
    <property type="evidence" value="ECO:0007669"/>
    <property type="project" value="InterPro"/>
</dbReference>
<sequence length="81" mass="8701">MSVISPAQCRAARALLGWSQDELAKLSKVSKATLANFELDKRTPYERTLVDLQKAFEAAGVVFMADGEMVSGGAGVRLKLS</sequence>
<feature type="domain" description="HTH cro/C1-type" evidence="1">
    <location>
        <begin position="10"/>
        <end position="63"/>
    </location>
</feature>
<dbReference type="CDD" id="cd00093">
    <property type="entry name" value="HTH_XRE"/>
    <property type="match status" value="1"/>
</dbReference>
<evidence type="ECO:0000259" key="1">
    <source>
        <dbReference type="PROSITE" id="PS50943"/>
    </source>
</evidence>
<dbReference type="EMBL" id="DUMN01000535">
    <property type="protein sequence ID" value="HHV69687.1"/>
    <property type="molecule type" value="Genomic_DNA"/>
</dbReference>
<dbReference type="Proteomes" id="UP000551563">
    <property type="component" value="Unassembled WGS sequence"/>
</dbReference>
<organism evidence="2 3">
    <name type="scientific">Brucella intermedia</name>
    <dbReference type="NCBI Taxonomy" id="94625"/>
    <lineage>
        <taxon>Bacteria</taxon>
        <taxon>Pseudomonadati</taxon>
        <taxon>Pseudomonadota</taxon>
        <taxon>Alphaproteobacteria</taxon>
        <taxon>Hyphomicrobiales</taxon>
        <taxon>Brucellaceae</taxon>
        <taxon>Brucella/Ochrobactrum group</taxon>
        <taxon>Brucella</taxon>
    </lineage>
</organism>
<name>A0A7V6PEX1_9HYPH</name>
<dbReference type="Gene3D" id="1.10.260.40">
    <property type="entry name" value="lambda repressor-like DNA-binding domains"/>
    <property type="match status" value="1"/>
</dbReference>
<dbReference type="Pfam" id="PF01381">
    <property type="entry name" value="HTH_3"/>
    <property type="match status" value="1"/>
</dbReference>
<proteinExistence type="predicted"/>
<accession>A0A7V6PEX1</accession>
<dbReference type="SMART" id="SM00530">
    <property type="entry name" value="HTH_XRE"/>
    <property type="match status" value="1"/>
</dbReference>
<dbReference type="PROSITE" id="PS50943">
    <property type="entry name" value="HTH_CROC1"/>
    <property type="match status" value="1"/>
</dbReference>
<dbReference type="InterPro" id="IPR010982">
    <property type="entry name" value="Lambda_DNA-bd_dom_sf"/>
</dbReference>
<protein>
    <submittedName>
        <fullName evidence="2">Helix-turn-helix transcriptional regulator</fullName>
    </submittedName>
</protein>
<evidence type="ECO:0000313" key="3">
    <source>
        <dbReference type="Proteomes" id="UP000551563"/>
    </source>
</evidence>
<reference evidence="2 3" key="1">
    <citation type="journal article" date="2020" name="Biotechnol. Biofuels">
        <title>New insights from the biogas microbiome by comprehensive genome-resolved metagenomics of nearly 1600 species originating from multiple anaerobic digesters.</title>
        <authorList>
            <person name="Campanaro S."/>
            <person name="Treu L."/>
            <person name="Rodriguez-R L.M."/>
            <person name="Kovalovszki A."/>
            <person name="Ziels R.M."/>
            <person name="Maus I."/>
            <person name="Zhu X."/>
            <person name="Kougias P.G."/>
            <person name="Basile A."/>
            <person name="Luo G."/>
            <person name="Schluter A."/>
            <person name="Konstantinidis K.T."/>
            <person name="Angelidaki I."/>
        </authorList>
    </citation>
    <scope>NUCLEOTIDE SEQUENCE [LARGE SCALE GENOMIC DNA]</scope>
    <source>
        <strain evidence="2">AS04akNAM_66</strain>
    </source>
</reference>
<dbReference type="AlphaFoldDB" id="A0A7V6PEX1"/>
<gene>
    <name evidence="2" type="ORF">GXX48_18930</name>
</gene>
<comment type="caution">
    <text evidence="2">The sequence shown here is derived from an EMBL/GenBank/DDBJ whole genome shotgun (WGS) entry which is preliminary data.</text>
</comment>
<dbReference type="SUPFAM" id="SSF47413">
    <property type="entry name" value="lambda repressor-like DNA-binding domains"/>
    <property type="match status" value="1"/>
</dbReference>
<dbReference type="InterPro" id="IPR001387">
    <property type="entry name" value="Cro/C1-type_HTH"/>
</dbReference>